<dbReference type="KEGG" id="tap:GZ22_05835"/>
<dbReference type="GO" id="GO:0032259">
    <property type="term" value="P:methylation"/>
    <property type="evidence" value="ECO:0007669"/>
    <property type="project" value="UniProtKB-KW"/>
</dbReference>
<dbReference type="Pfam" id="PF05139">
    <property type="entry name" value="Erythro_esteras"/>
    <property type="match status" value="1"/>
</dbReference>
<dbReference type="OrthoDB" id="9810066at2"/>
<dbReference type="GO" id="GO:0046677">
    <property type="term" value="P:response to antibiotic"/>
    <property type="evidence" value="ECO:0007669"/>
    <property type="project" value="InterPro"/>
</dbReference>
<dbReference type="InterPro" id="IPR014622">
    <property type="entry name" value="UCP036794_erythomycin"/>
</dbReference>
<dbReference type="GO" id="GO:0008168">
    <property type="term" value="F:methyltransferase activity"/>
    <property type="evidence" value="ECO:0007669"/>
    <property type="project" value="UniProtKB-KW"/>
</dbReference>
<dbReference type="HOGENOM" id="CLU_026490_1_0_9"/>
<gene>
    <name evidence="1" type="ORF">GZ22_05835</name>
</gene>
<dbReference type="PANTHER" id="PTHR31299">
    <property type="entry name" value="ESTERASE, PUTATIVE (AFU_ORTHOLOGUE AFUA_1G05850)-RELATED"/>
    <property type="match status" value="1"/>
</dbReference>
<evidence type="ECO:0000313" key="2">
    <source>
        <dbReference type="Proteomes" id="UP000027980"/>
    </source>
</evidence>
<dbReference type="InterPro" id="IPR052036">
    <property type="entry name" value="Hydrolase/PRTase-associated"/>
</dbReference>
<dbReference type="InterPro" id="IPR007815">
    <property type="entry name" value="Emycin_Estase"/>
</dbReference>
<proteinExistence type="predicted"/>
<dbReference type="RefSeq" id="WP_038559674.1">
    <property type="nucleotide sequence ID" value="NZ_CP008876.1"/>
</dbReference>
<protein>
    <submittedName>
        <fullName evidence="1">Protein-L-isoaspartate O-methyltransferase</fullName>
    </submittedName>
</protein>
<dbReference type="GeneID" id="34221457"/>
<dbReference type="PIRSF" id="PIRSF036794">
    <property type="entry name" value="UCP_erythr_ester"/>
    <property type="match status" value="1"/>
</dbReference>
<dbReference type="PANTHER" id="PTHR31299:SF0">
    <property type="entry name" value="ESTERASE, PUTATIVE (AFU_ORTHOLOGUE AFUA_1G05850)-RELATED"/>
    <property type="match status" value="1"/>
</dbReference>
<dbReference type="Proteomes" id="UP000027980">
    <property type="component" value="Chromosome"/>
</dbReference>
<dbReference type="Gene3D" id="3.30.1870.10">
    <property type="entry name" value="EreA-like, domain 2"/>
    <property type="match status" value="1"/>
</dbReference>
<sequence>MDLKVIQAIKKHAIPLTGEADLSIINEKAGSAKFVLLGESSHGTSEFYTVRAEITKKLITEKGFTFVAVEGDWPACQAVNRYIKGYDTESTSARDVLSSFNRWPTWMWANEEIIDLVEWMKEYNEKHDVQPKVGFYGIDMYSLWESMEEVIAYLSKIDSPDVEIAKKAFTCFEPFNRDNQEYAVSAGLYSEGCIDQVAKLLTTIQKKKDQYPCEEELRLNLEVNALVAYNAEHYYRSMVVRDEESWNIRDTHMVHALNEVMKFYGSKGKAIVWEHNTHVGDARATDMAHNGMVNVGELMRQQNAPEDVYVIGFGTHSGTVIAADEWGVNHDVKVVPKAVRGSWEDLMHRAGAHDKMLFFDKENEHLFQQKIGHRAIGVVYRPEFEQFGNYVPSHMAQRYDGFIYIDETNALRPLAVERVLL</sequence>
<evidence type="ECO:0000313" key="1">
    <source>
        <dbReference type="EMBL" id="AIF66187.1"/>
    </source>
</evidence>
<accession>A0A075LJS7</accession>
<dbReference type="SUPFAM" id="SSF159501">
    <property type="entry name" value="EreA/ChaN-like"/>
    <property type="match status" value="1"/>
</dbReference>
<dbReference type="EMBL" id="CP008876">
    <property type="protein sequence ID" value="AIF66187.1"/>
    <property type="molecule type" value="Genomic_DNA"/>
</dbReference>
<dbReference type="Gene3D" id="3.40.1660.10">
    <property type="entry name" value="EreA-like (biosynthetic domain)"/>
    <property type="match status" value="1"/>
</dbReference>
<dbReference type="CDD" id="cd14728">
    <property type="entry name" value="Ere-like"/>
    <property type="match status" value="1"/>
</dbReference>
<dbReference type="AlphaFoldDB" id="A0A075LJS7"/>
<reference evidence="1 2" key="1">
    <citation type="submission" date="2014-07" db="EMBL/GenBank/DDBJ databases">
        <title>Complete genome sequence of a moderately halophilic bacterium Terribacillus aidingensis MP602, isolated from Cryptomeria fortunei in Tianmu mountain in China.</title>
        <authorList>
            <person name="Wang Y."/>
            <person name="Lu P."/>
            <person name="Zhang L."/>
        </authorList>
    </citation>
    <scope>NUCLEOTIDE SEQUENCE [LARGE SCALE GENOMIC DNA]</scope>
    <source>
        <strain evidence="1 2">MP602</strain>
    </source>
</reference>
<name>A0A075LJS7_9BACI</name>
<organism evidence="1 2">
    <name type="scientific">Terribacillus saccharophilus</name>
    <dbReference type="NCBI Taxonomy" id="361277"/>
    <lineage>
        <taxon>Bacteria</taxon>
        <taxon>Bacillati</taxon>
        <taxon>Bacillota</taxon>
        <taxon>Bacilli</taxon>
        <taxon>Bacillales</taxon>
        <taxon>Bacillaceae</taxon>
        <taxon>Terribacillus</taxon>
    </lineage>
</organism>